<dbReference type="Gene3D" id="4.10.1000.10">
    <property type="entry name" value="Zinc finger, CCCH-type"/>
    <property type="match status" value="1"/>
</dbReference>
<sequence length="2016" mass="226782">MADQGKVCRHFSTPGGCRFGDSCKFLHRAGVPPGLPPNAFKRPCTFLDSPGGCRHGASCTFSHDRSTARPTAHNRREEKTGQSQERNGLPPNAFTQLCKFIDSPSGCRYGSSCTFSHDKNATPPQREDASSQSQDEFYKWRLQIPRDDDRIEPLGPELSLFFQTSAKLVDSTSEIRQQVILRLASDGGIARVKELVEDAVLPPRILQRQRRFVSRFLPFFKTISHPDVLNSMILEQHVAQLYGVLYGSNGASAVRIFTFVADLFDKCYEDRSDLEDLTDIADQLSATTRVFSKMIESVGGAQFNPDIKASVAKLAHFLDELVSAHGDSRFHNSMTHMNRIRRRLKLAEDIPNFESEARAQVQRPVFRLQQDLPGRLSVHGRRHANDHEDIKDIKILPVWGEILTVRSEYLPIKDPAAWHLTGMEGLVDRQFRLIREDTVGQVRDAVQADRSQSQIPSAGSTAVQPRKDQPVNTIACRESLLVAYSVDRWNGLKCTIRFPQPEHLRGKSEKERADWWQNSRRLQRDAFVCLYNDAGFFQFCSVCVTREKPSKEKEKNKTPQPNELLSLSRDVEYAYTTVRPLDSSEESLRALLAQHGARSNLVLVEFPRILFPSFEPTLKALQNMSRTDDVPFTEFLSSETHRAPGVVSVPPPAYAQRAGFRYKLNSITNADAGLSLPVDGTFDFETLLQHSNLDRAQAQAIVDSLTRRLALIQGPPGTGKSYTGVALIKVLLENRVEAHLGPIVCVCYTNHALDQLLEHLLDAGVEQVIRMGAQSKSERLKSTNLREISYRVERTKAEKATSYELGSALEDSEEEIVALLETLQSPGSFKSINEYLSTWYPKQHTELFETVDEEGFEKVNRRPDRLLGDWVRGASVDWLPHQDRHPRDLGRAELDFMTGQERRRLLAHWIDEITTLTLDKLVTTLQQFNNHQMRFQQSRMESDLRCLQQSHVIGITTTGLAKNIDLLRRVRTKVLVCEEAGQVLESHLLTALLPSVEHAILIGDHLQLRPQINRYELEQQSRQGEQYSLDVSLLERLVKPDLESAIRLPLVTLETQRRMHPSISQLVRETLYPNLQDEPKTATHPPVPGLRRRLFWLDHEMPEAGEMDSEPANSTSKSNDFEVDMVSALVSHLIRQGVYGPQDIAVITPYLGQLSKLRKRLGETFELVVNDRDQANLEDEGLATEEQQVAKASALSALKIATIDNFQGEEAKVVVISLVRCNKQNKCGFLRTPNRINVLLSRAKHGMYIIGNSDAARSVKMWEQVLEIMEDNSNIGKELELQCDRHPGTPIAVSEPDDFARFSPEGGCNRKCDKRLSCGHTCPRRCHSELLHNAEICQEPCQKTLNGCDHSCPEICGKSCPSKCLVSIWDFSRRLPCGHLEPKLPCWQSQDLSVVKCDELVKRTIPGCEHEANLPCHIDFASENFRCMAPCGTILPCGHTCQRTCTLCRYRSGETSRIDHGVCTQRCGRDYNTCQHSCKTACHGKQSCPLCDEPCDVSCSHSKCDKRCHEPCAPCAEADCSTHCEHSRCTKPCAAPCDWLPCSKRCSKTLECGHQCPSICGEACPDSRYCHVCATGDIKDQEVDFILMTTYGDIDPDEDPCIFPSCGHILTVESMDGIMGMSEHYDFAEDRSIVGIKSTSADALSSDKIKGCPKCRGSLRDVLRYGRVVRRGLLDESTKKFIAWSGKEYTKLSSELDTVQQQLVDTYDRLTVHPNQQEDKPKLNITGPPLVQKTQVMRTVRELGLLERYNAIFTLRETIRKHCRKVHQEEQPFKKVFTLCEDARRRRQSTSTFDVPRDAVQTGAHVRATGLLLRSDLAVLSDITSVYRHKVPATIRSEIVVNLRENRKICNDLLHEASSSAQPRQWVEAHVFFAQYAAMEASVIKDERSGPLRDEGNAHVIAARFVCLQHPGTTRGMDKEIDATERMLRDSTFYSVVTSDEMRAVVAAMGREFSGTGHWYYCRNGHPFTVGECGGPMQESTCPECGAPVGGLRHEAAEGVTRAADLEMQFGRLNMG</sequence>
<keyword evidence="8" id="KW-0391">Immunity</keyword>
<dbReference type="SMART" id="SM00356">
    <property type="entry name" value="ZnF_C3H1"/>
    <property type="match status" value="3"/>
</dbReference>
<dbReference type="Pfam" id="PF13087">
    <property type="entry name" value="AAA_12"/>
    <property type="match status" value="1"/>
</dbReference>
<feature type="compositionally biased region" description="Polar residues" evidence="10">
    <location>
        <begin position="449"/>
        <end position="463"/>
    </location>
</feature>
<evidence type="ECO:0000313" key="14">
    <source>
        <dbReference type="Proteomes" id="UP001456524"/>
    </source>
</evidence>
<keyword evidence="6" id="KW-0547">Nucleotide-binding</keyword>
<feature type="domain" description="RZ-type" evidence="12">
    <location>
        <begin position="1937"/>
        <end position="2009"/>
    </location>
</feature>
<accession>A0ABR1XSE1</accession>
<dbReference type="InterPro" id="IPR046439">
    <property type="entry name" value="ZF_RZ_dom"/>
</dbReference>
<dbReference type="CDD" id="cd06008">
    <property type="entry name" value="NF-X1-zinc-finger"/>
    <property type="match status" value="1"/>
</dbReference>
<keyword evidence="6" id="KW-0378">Hydrolase</keyword>
<dbReference type="SMART" id="SM00438">
    <property type="entry name" value="ZnF_NFX"/>
    <property type="match status" value="6"/>
</dbReference>
<evidence type="ECO:0000256" key="8">
    <source>
        <dbReference type="ARBA" id="ARBA00022859"/>
    </source>
</evidence>
<dbReference type="Pfam" id="PF18044">
    <property type="entry name" value="zf-CCCH_4"/>
    <property type="match status" value="2"/>
</dbReference>
<dbReference type="SUPFAM" id="SSF90229">
    <property type="entry name" value="CCCH zinc finger"/>
    <property type="match status" value="1"/>
</dbReference>
<feature type="domain" description="C3H1-type" evidence="11">
    <location>
        <begin position="38"/>
        <end position="66"/>
    </location>
</feature>
<evidence type="ECO:0000256" key="4">
    <source>
        <dbReference type="ARBA" id="ARBA00022737"/>
    </source>
</evidence>
<dbReference type="InterPro" id="IPR000967">
    <property type="entry name" value="Znf_NFX1"/>
</dbReference>
<keyword evidence="3 9" id="KW-0479">Metal-binding</keyword>
<dbReference type="CDD" id="cd17936">
    <property type="entry name" value="EEXXEc_NFX1"/>
    <property type="match status" value="1"/>
</dbReference>
<dbReference type="InterPro" id="IPR047187">
    <property type="entry name" value="SF1_C_Upf1"/>
</dbReference>
<feature type="region of interest" description="Disordered" evidence="10">
    <location>
        <begin position="63"/>
        <end position="89"/>
    </location>
</feature>
<evidence type="ECO:0000259" key="12">
    <source>
        <dbReference type="PROSITE" id="PS51981"/>
    </source>
</evidence>
<keyword evidence="5 9" id="KW-0863">Zinc-finger</keyword>
<dbReference type="Pfam" id="PF13086">
    <property type="entry name" value="AAA_11"/>
    <property type="match status" value="1"/>
</dbReference>
<reference evidence="13 14" key="1">
    <citation type="journal article" date="2022" name="G3 (Bethesda)">
        <title>Enemy or ally: a genomic approach to elucidate the lifestyle of Phyllosticta citrichinaensis.</title>
        <authorList>
            <person name="Buijs V.A."/>
            <person name="Groenewald J.Z."/>
            <person name="Haridas S."/>
            <person name="LaButti K.M."/>
            <person name="Lipzen A."/>
            <person name="Martin F.M."/>
            <person name="Barry K."/>
            <person name="Grigoriev I.V."/>
            <person name="Crous P.W."/>
            <person name="Seidl M.F."/>
        </authorList>
    </citation>
    <scope>NUCLEOTIDE SEQUENCE [LARGE SCALE GENOMIC DNA]</scope>
    <source>
        <strain evidence="13 14">CBS 129764</strain>
    </source>
</reference>
<evidence type="ECO:0000256" key="2">
    <source>
        <dbReference type="ARBA" id="ARBA00022490"/>
    </source>
</evidence>
<dbReference type="CDD" id="cd18808">
    <property type="entry name" value="SF1_C_Upf1"/>
    <property type="match status" value="1"/>
</dbReference>
<dbReference type="InterPro" id="IPR041677">
    <property type="entry name" value="DNA2/NAM7_AAA_11"/>
</dbReference>
<dbReference type="EMBL" id="JBBWUH010000006">
    <property type="protein sequence ID" value="KAK8164585.1"/>
    <property type="molecule type" value="Genomic_DNA"/>
</dbReference>
<dbReference type="InterPro" id="IPR027417">
    <property type="entry name" value="P-loop_NTPase"/>
</dbReference>
<dbReference type="InterPro" id="IPR045055">
    <property type="entry name" value="DNA2/NAM7-like"/>
</dbReference>
<dbReference type="InterPro" id="IPR036855">
    <property type="entry name" value="Znf_CCCH_sf"/>
</dbReference>
<evidence type="ECO:0000256" key="6">
    <source>
        <dbReference type="ARBA" id="ARBA00022806"/>
    </source>
</evidence>
<evidence type="ECO:0000256" key="5">
    <source>
        <dbReference type="ARBA" id="ARBA00022771"/>
    </source>
</evidence>
<evidence type="ECO:0000259" key="11">
    <source>
        <dbReference type="PROSITE" id="PS50103"/>
    </source>
</evidence>
<dbReference type="InterPro" id="IPR000571">
    <property type="entry name" value="Znf_CCCH"/>
</dbReference>
<evidence type="ECO:0000256" key="7">
    <source>
        <dbReference type="ARBA" id="ARBA00022833"/>
    </source>
</evidence>
<keyword evidence="4" id="KW-0677">Repeat</keyword>
<comment type="subcellular location">
    <subcellularLocation>
        <location evidence="1">Cytoplasm</location>
    </subcellularLocation>
</comment>
<feature type="region of interest" description="Disordered" evidence="10">
    <location>
        <begin position="446"/>
        <end position="466"/>
    </location>
</feature>
<feature type="domain" description="C3H1-type" evidence="11">
    <location>
        <begin position="92"/>
        <end position="120"/>
    </location>
</feature>
<gene>
    <name evidence="13" type="ORF">IWX90DRAFT_264490</name>
</gene>
<dbReference type="Proteomes" id="UP001456524">
    <property type="component" value="Unassembled WGS sequence"/>
</dbReference>
<proteinExistence type="predicted"/>
<protein>
    <recommendedName>
        <fullName evidence="15">NFX1-type zinc finger-containing protein 1</fullName>
    </recommendedName>
</protein>
<keyword evidence="6" id="KW-0347">Helicase</keyword>
<keyword evidence="2" id="KW-0963">Cytoplasm</keyword>
<evidence type="ECO:0000313" key="13">
    <source>
        <dbReference type="EMBL" id="KAK8164585.1"/>
    </source>
</evidence>
<comment type="caution">
    <text evidence="13">The sequence shown here is derived from an EMBL/GenBank/DDBJ whole genome shotgun (WGS) entry which is preliminary data.</text>
</comment>
<keyword evidence="14" id="KW-1185">Reference proteome</keyword>
<evidence type="ECO:0000256" key="3">
    <source>
        <dbReference type="ARBA" id="ARBA00022723"/>
    </source>
</evidence>
<dbReference type="InterPro" id="IPR041679">
    <property type="entry name" value="DNA2/NAM7-like_C"/>
</dbReference>
<dbReference type="InterPro" id="IPR041367">
    <property type="entry name" value="Znf-CCCH_4"/>
</dbReference>
<feature type="domain" description="C3H1-type" evidence="11">
    <location>
        <begin position="2"/>
        <end position="30"/>
    </location>
</feature>
<name>A0ABR1XSE1_9PEZI</name>
<evidence type="ECO:0008006" key="15">
    <source>
        <dbReference type="Google" id="ProtNLM"/>
    </source>
</evidence>
<dbReference type="PANTHER" id="PTHR10887:SF445">
    <property type="entry name" value="NFX1-TYPE ZINC FINGER-CONTAINING PROTEIN 1"/>
    <property type="match status" value="1"/>
</dbReference>
<feature type="zinc finger region" description="C3H1-type" evidence="9">
    <location>
        <begin position="38"/>
        <end position="66"/>
    </location>
</feature>
<dbReference type="PROSITE" id="PS50103">
    <property type="entry name" value="ZF_C3H1"/>
    <property type="match status" value="3"/>
</dbReference>
<dbReference type="Gene3D" id="3.40.50.300">
    <property type="entry name" value="P-loop containing nucleotide triphosphate hydrolases"/>
    <property type="match status" value="2"/>
</dbReference>
<organism evidence="13 14">
    <name type="scientific">Phyllosticta citrichinensis</name>
    <dbReference type="NCBI Taxonomy" id="1130410"/>
    <lineage>
        <taxon>Eukaryota</taxon>
        <taxon>Fungi</taxon>
        <taxon>Dikarya</taxon>
        <taxon>Ascomycota</taxon>
        <taxon>Pezizomycotina</taxon>
        <taxon>Dothideomycetes</taxon>
        <taxon>Dothideomycetes incertae sedis</taxon>
        <taxon>Botryosphaeriales</taxon>
        <taxon>Phyllostictaceae</taxon>
        <taxon>Phyllosticta</taxon>
    </lineage>
</organism>
<evidence type="ECO:0000256" key="1">
    <source>
        <dbReference type="ARBA" id="ARBA00004496"/>
    </source>
</evidence>
<dbReference type="Pfam" id="PF20173">
    <property type="entry name" value="ZnF_RZ-type"/>
    <property type="match status" value="1"/>
</dbReference>
<keyword evidence="6" id="KW-0067">ATP-binding</keyword>
<dbReference type="PANTHER" id="PTHR10887">
    <property type="entry name" value="DNA2/NAM7 HELICASE FAMILY"/>
    <property type="match status" value="1"/>
</dbReference>
<dbReference type="SUPFAM" id="SSF52540">
    <property type="entry name" value="P-loop containing nucleoside triphosphate hydrolases"/>
    <property type="match status" value="1"/>
</dbReference>
<evidence type="ECO:0000256" key="10">
    <source>
        <dbReference type="SAM" id="MobiDB-lite"/>
    </source>
</evidence>
<feature type="zinc finger region" description="C3H1-type" evidence="9">
    <location>
        <begin position="2"/>
        <end position="30"/>
    </location>
</feature>
<keyword evidence="7 9" id="KW-0862">Zinc</keyword>
<evidence type="ECO:0000256" key="9">
    <source>
        <dbReference type="PROSITE-ProRule" id="PRU00723"/>
    </source>
</evidence>
<feature type="zinc finger region" description="C3H1-type" evidence="9">
    <location>
        <begin position="92"/>
        <end position="120"/>
    </location>
</feature>
<dbReference type="PROSITE" id="PS51981">
    <property type="entry name" value="ZF_RZ"/>
    <property type="match status" value="1"/>
</dbReference>